<keyword evidence="1" id="KW-0732">Signal</keyword>
<dbReference type="RefSeq" id="WP_218932347.1">
    <property type="nucleotide sequence ID" value="NZ_CP036263.1"/>
</dbReference>
<keyword evidence="2" id="KW-0378">Hydrolase</keyword>
<organism evidence="2 3">
    <name type="scientific">Adhaeretor mobilis</name>
    <dbReference type="NCBI Taxonomy" id="1930276"/>
    <lineage>
        <taxon>Bacteria</taxon>
        <taxon>Pseudomonadati</taxon>
        <taxon>Planctomycetota</taxon>
        <taxon>Planctomycetia</taxon>
        <taxon>Pirellulales</taxon>
        <taxon>Lacipirellulaceae</taxon>
        <taxon>Adhaeretor</taxon>
    </lineage>
</organism>
<dbReference type="Pfam" id="PF13483">
    <property type="entry name" value="Lactamase_B_3"/>
    <property type="match status" value="1"/>
</dbReference>
<dbReference type="EMBL" id="CP036263">
    <property type="protein sequence ID" value="QDS97944.1"/>
    <property type="molecule type" value="Genomic_DNA"/>
</dbReference>
<dbReference type="AlphaFoldDB" id="A0A517MST2"/>
<name>A0A517MST2_9BACT</name>
<protein>
    <submittedName>
        <fullName evidence="2">Metal-dependent hydrolase</fullName>
    </submittedName>
</protein>
<feature type="signal peptide" evidence="1">
    <location>
        <begin position="1"/>
        <end position="20"/>
    </location>
</feature>
<dbReference type="Proteomes" id="UP000319852">
    <property type="component" value="Chromosome"/>
</dbReference>
<dbReference type="GO" id="GO:0016787">
    <property type="term" value="F:hydrolase activity"/>
    <property type="evidence" value="ECO:0007669"/>
    <property type="project" value="UniProtKB-KW"/>
</dbReference>
<keyword evidence="3" id="KW-1185">Reference proteome</keyword>
<dbReference type="Gene3D" id="1.20.120.450">
    <property type="entry name" value="dinb family like domain"/>
    <property type="match status" value="1"/>
</dbReference>
<dbReference type="SUPFAM" id="SSF109854">
    <property type="entry name" value="DinB/YfiT-like putative metalloenzymes"/>
    <property type="match status" value="1"/>
</dbReference>
<feature type="chain" id="PRO_5022228841" evidence="1">
    <location>
        <begin position="21"/>
        <end position="443"/>
    </location>
</feature>
<dbReference type="InterPro" id="IPR036866">
    <property type="entry name" value="RibonucZ/Hydroxyglut_hydro"/>
</dbReference>
<dbReference type="Gene3D" id="3.60.15.10">
    <property type="entry name" value="Ribonuclease Z/Hydroxyacylglutathione hydrolase-like"/>
    <property type="match status" value="1"/>
</dbReference>
<dbReference type="PANTHER" id="PTHR39189:SF1">
    <property type="entry name" value="UPF0173 METAL-DEPENDENT HYDROLASE YTKL"/>
    <property type="match status" value="1"/>
</dbReference>
<sequence length="443" mass="49865" precursor="true">MRRILLAITFLLLVAPFCSAREKNYVENPPVAVRWWGQGMVSVETWQNLSVVIDPYNDKIGYEVPDLTADLVLVTHEHSDHNNVDAVKGGPKVVHGLDEQGAAEESTGILSRQMNVEAAEWRQFETEIVKTLPIASTAIVSVPIPAWHDASQGTERGAVAMFVIKIDGVRIAHLSDLGQTQLTDAQLESLVNVDVLIIPVGGVYTIDGKQAAAIIEQVKPRYVIPVHYKTDVLKIPLEPIEPFLEAVEKKYEILRPVGNTLAVTAAEPDAELATKIVLLNYLPWQPNEELAGLLKKMDESCQASQDVFAKLSIEQMNWRPPNGTHTPRWNPEHMMGRQLGFFSQIYATVNPRLSHIDLNPKQMPKDYLPAHPDWDGAEQARQMQRANAYVQRFVYLLDGIDLDEKAPGSRWTLRKLLEQMDRHFTEHTTNVQKKFELEGWPAE</sequence>
<evidence type="ECO:0000313" key="2">
    <source>
        <dbReference type="EMBL" id="QDS97944.1"/>
    </source>
</evidence>
<dbReference type="InterPro" id="IPR034660">
    <property type="entry name" value="DinB/YfiT-like"/>
</dbReference>
<dbReference type="SUPFAM" id="SSF56281">
    <property type="entry name" value="Metallo-hydrolase/oxidoreductase"/>
    <property type="match status" value="1"/>
</dbReference>
<evidence type="ECO:0000313" key="3">
    <source>
        <dbReference type="Proteomes" id="UP000319852"/>
    </source>
</evidence>
<dbReference type="KEGG" id="amob:HG15A2_12130"/>
<proteinExistence type="predicted"/>
<reference evidence="2 3" key="1">
    <citation type="submission" date="2019-02" db="EMBL/GenBank/DDBJ databases">
        <title>Deep-cultivation of Planctomycetes and their phenomic and genomic characterization uncovers novel biology.</title>
        <authorList>
            <person name="Wiegand S."/>
            <person name="Jogler M."/>
            <person name="Boedeker C."/>
            <person name="Pinto D."/>
            <person name="Vollmers J."/>
            <person name="Rivas-Marin E."/>
            <person name="Kohn T."/>
            <person name="Peeters S.H."/>
            <person name="Heuer A."/>
            <person name="Rast P."/>
            <person name="Oberbeckmann S."/>
            <person name="Bunk B."/>
            <person name="Jeske O."/>
            <person name="Meyerdierks A."/>
            <person name="Storesund J.E."/>
            <person name="Kallscheuer N."/>
            <person name="Luecker S."/>
            <person name="Lage O.M."/>
            <person name="Pohl T."/>
            <person name="Merkel B.J."/>
            <person name="Hornburger P."/>
            <person name="Mueller R.-W."/>
            <person name="Bruemmer F."/>
            <person name="Labrenz M."/>
            <person name="Spormann A.M."/>
            <person name="Op den Camp H."/>
            <person name="Overmann J."/>
            <person name="Amann R."/>
            <person name="Jetten M.S.M."/>
            <person name="Mascher T."/>
            <person name="Medema M.H."/>
            <person name="Devos D.P."/>
            <person name="Kaster A.-K."/>
            <person name="Ovreas L."/>
            <person name="Rohde M."/>
            <person name="Galperin M.Y."/>
            <person name="Jogler C."/>
        </authorList>
    </citation>
    <scope>NUCLEOTIDE SEQUENCE [LARGE SCALE GENOMIC DNA]</scope>
    <source>
        <strain evidence="2 3">HG15A2</strain>
    </source>
</reference>
<accession>A0A517MST2</accession>
<gene>
    <name evidence="2" type="ORF">HG15A2_12130</name>
</gene>
<evidence type="ECO:0000256" key="1">
    <source>
        <dbReference type="SAM" id="SignalP"/>
    </source>
</evidence>
<dbReference type="PANTHER" id="PTHR39189">
    <property type="entry name" value="UPF0173 METAL-DEPENDENT HYDROLASE YTKL"/>
    <property type="match status" value="1"/>
</dbReference>